<dbReference type="Pfam" id="PF00990">
    <property type="entry name" value="GGDEF"/>
    <property type="match status" value="1"/>
</dbReference>
<proteinExistence type="predicted"/>
<sequence length="567" mass="61905">MGETAAEGRRSLLVFAALAAVIFLFFCAAVIYATPLRGLDSSSAQRMDTGWSYLSGGEYLTAPSLPCTLETGEDTLVLRHALTAHELRAEYVLTFRTRYSSIRVYADGELIYEAAEGAEHALSSMWHHIPMSQCAGCRELTVELRSYDGSGSFEIGSVLLDSPGAIRYTLLRDSAAPITFSSVCLLLTVVLLLAALISARWGSRTHLSLFALSAFMLLSGTWILLDSKITTLNGGNYALSYFLSYAAFYLLTVPYLLYVRLQLNDFRRGLTVLIWAFIANAALCLALHRAGVVQLRQTAVAVHALIILSLSVVTLAYWRSVVRRREKLLRFSFAGVLAVYACGLGSIALYHLGLLRTAKSAPLYILGLSLLIAGTVADSAASFGRFWRQKESSDRYRRLAVEDSMTSLGNRNAFQLHMAGLQSRQPERLAFVAFDVDDLKQINDRLGHHVGDQAIYTAAQCIRSVFGSMGSCFRIGGDEFAVIVTGRAVSRVPDALPRFAHMVAAQWGPLPASTGVSYGWASIDIGPDTPVTAELLSRLQAEADQSLYRMKQERKGCDEGAGSAERA</sequence>
<dbReference type="InterPro" id="IPR000160">
    <property type="entry name" value="GGDEF_dom"/>
</dbReference>
<feature type="transmembrane region" description="Helical" evidence="1">
    <location>
        <begin position="12"/>
        <end position="33"/>
    </location>
</feature>
<dbReference type="EMBL" id="DVGA01000036">
    <property type="protein sequence ID" value="HIQ78293.1"/>
    <property type="molecule type" value="Genomic_DNA"/>
</dbReference>
<gene>
    <name evidence="3" type="ORF">IAB77_03430</name>
</gene>
<feature type="domain" description="GGDEF" evidence="2">
    <location>
        <begin position="427"/>
        <end position="565"/>
    </location>
</feature>
<feature type="transmembrane region" description="Helical" evidence="1">
    <location>
        <begin position="331"/>
        <end position="352"/>
    </location>
</feature>
<feature type="transmembrane region" description="Helical" evidence="1">
    <location>
        <begin position="364"/>
        <end position="387"/>
    </location>
</feature>
<dbReference type="SMART" id="SM00267">
    <property type="entry name" value="GGDEF"/>
    <property type="match status" value="1"/>
</dbReference>
<dbReference type="SUPFAM" id="SSF55073">
    <property type="entry name" value="Nucleotide cyclase"/>
    <property type="match status" value="1"/>
</dbReference>
<feature type="transmembrane region" description="Helical" evidence="1">
    <location>
        <begin position="237"/>
        <end position="258"/>
    </location>
</feature>
<dbReference type="PANTHER" id="PTHR45138:SF9">
    <property type="entry name" value="DIGUANYLATE CYCLASE DGCM-RELATED"/>
    <property type="match status" value="1"/>
</dbReference>
<dbReference type="Gene3D" id="3.30.70.270">
    <property type="match status" value="1"/>
</dbReference>
<name>A0A9D1CSE0_9FIRM</name>
<keyword evidence="1" id="KW-0472">Membrane</keyword>
<dbReference type="GO" id="GO:0043709">
    <property type="term" value="P:cell adhesion involved in single-species biofilm formation"/>
    <property type="evidence" value="ECO:0007669"/>
    <property type="project" value="TreeGrafter"/>
</dbReference>
<evidence type="ECO:0000259" key="2">
    <source>
        <dbReference type="PROSITE" id="PS50887"/>
    </source>
</evidence>
<organism evidence="3 4">
    <name type="scientific">Candidatus Scatomorpha intestinavium</name>
    <dbReference type="NCBI Taxonomy" id="2840922"/>
    <lineage>
        <taxon>Bacteria</taxon>
        <taxon>Bacillati</taxon>
        <taxon>Bacillota</taxon>
        <taxon>Clostridia</taxon>
        <taxon>Eubacteriales</taxon>
        <taxon>Candidatus Scatomorpha</taxon>
    </lineage>
</organism>
<protein>
    <submittedName>
        <fullName evidence="3">GGDEF domain-containing protein</fullName>
    </submittedName>
</protein>
<dbReference type="PANTHER" id="PTHR45138">
    <property type="entry name" value="REGULATORY COMPONENTS OF SENSORY TRANSDUCTION SYSTEM"/>
    <property type="match status" value="1"/>
</dbReference>
<evidence type="ECO:0000313" key="4">
    <source>
        <dbReference type="Proteomes" id="UP000824262"/>
    </source>
</evidence>
<dbReference type="GO" id="GO:1902201">
    <property type="term" value="P:negative regulation of bacterial-type flagellum-dependent cell motility"/>
    <property type="evidence" value="ECO:0007669"/>
    <property type="project" value="TreeGrafter"/>
</dbReference>
<reference evidence="3" key="1">
    <citation type="submission" date="2020-10" db="EMBL/GenBank/DDBJ databases">
        <authorList>
            <person name="Gilroy R."/>
        </authorList>
    </citation>
    <scope>NUCLEOTIDE SEQUENCE</scope>
    <source>
        <strain evidence="3">ChiBcolR7-354</strain>
    </source>
</reference>
<dbReference type="NCBIfam" id="TIGR00254">
    <property type="entry name" value="GGDEF"/>
    <property type="match status" value="1"/>
</dbReference>
<feature type="transmembrane region" description="Helical" evidence="1">
    <location>
        <begin position="300"/>
        <end position="319"/>
    </location>
</feature>
<accession>A0A9D1CSE0</accession>
<dbReference type="GO" id="GO:0005886">
    <property type="term" value="C:plasma membrane"/>
    <property type="evidence" value="ECO:0007669"/>
    <property type="project" value="TreeGrafter"/>
</dbReference>
<dbReference type="AlphaFoldDB" id="A0A9D1CSE0"/>
<dbReference type="GO" id="GO:0052621">
    <property type="term" value="F:diguanylate cyclase activity"/>
    <property type="evidence" value="ECO:0007669"/>
    <property type="project" value="TreeGrafter"/>
</dbReference>
<comment type="caution">
    <text evidence="3">The sequence shown here is derived from an EMBL/GenBank/DDBJ whole genome shotgun (WGS) entry which is preliminary data.</text>
</comment>
<evidence type="ECO:0000313" key="3">
    <source>
        <dbReference type="EMBL" id="HIQ78293.1"/>
    </source>
</evidence>
<dbReference type="InterPro" id="IPR029787">
    <property type="entry name" value="Nucleotide_cyclase"/>
</dbReference>
<keyword evidence="1" id="KW-1133">Transmembrane helix</keyword>
<dbReference type="CDD" id="cd01949">
    <property type="entry name" value="GGDEF"/>
    <property type="match status" value="1"/>
</dbReference>
<dbReference type="InterPro" id="IPR043128">
    <property type="entry name" value="Rev_trsase/Diguanyl_cyclase"/>
</dbReference>
<keyword evidence="1" id="KW-0812">Transmembrane</keyword>
<dbReference type="PROSITE" id="PS50887">
    <property type="entry name" value="GGDEF"/>
    <property type="match status" value="1"/>
</dbReference>
<feature type="transmembrane region" description="Helical" evidence="1">
    <location>
        <begin position="178"/>
        <end position="199"/>
    </location>
</feature>
<reference evidence="3" key="2">
    <citation type="journal article" date="2021" name="PeerJ">
        <title>Extensive microbial diversity within the chicken gut microbiome revealed by metagenomics and culture.</title>
        <authorList>
            <person name="Gilroy R."/>
            <person name="Ravi A."/>
            <person name="Getino M."/>
            <person name="Pursley I."/>
            <person name="Horton D.L."/>
            <person name="Alikhan N.F."/>
            <person name="Baker D."/>
            <person name="Gharbi K."/>
            <person name="Hall N."/>
            <person name="Watson M."/>
            <person name="Adriaenssens E.M."/>
            <person name="Foster-Nyarko E."/>
            <person name="Jarju S."/>
            <person name="Secka A."/>
            <person name="Antonio M."/>
            <person name="Oren A."/>
            <person name="Chaudhuri R.R."/>
            <person name="La Ragione R."/>
            <person name="Hildebrand F."/>
            <person name="Pallen M.J."/>
        </authorList>
    </citation>
    <scope>NUCLEOTIDE SEQUENCE</scope>
    <source>
        <strain evidence="3">ChiBcolR7-354</strain>
    </source>
</reference>
<evidence type="ECO:0000256" key="1">
    <source>
        <dbReference type="SAM" id="Phobius"/>
    </source>
</evidence>
<dbReference type="InterPro" id="IPR050469">
    <property type="entry name" value="Diguanylate_Cyclase"/>
</dbReference>
<dbReference type="Proteomes" id="UP000824262">
    <property type="component" value="Unassembled WGS sequence"/>
</dbReference>
<feature type="transmembrane region" description="Helical" evidence="1">
    <location>
        <begin position="206"/>
        <end position="225"/>
    </location>
</feature>
<feature type="transmembrane region" description="Helical" evidence="1">
    <location>
        <begin position="270"/>
        <end position="288"/>
    </location>
</feature>